<proteinExistence type="predicted"/>
<evidence type="ECO:0000313" key="2">
    <source>
        <dbReference type="Proteomes" id="UP000043764"/>
    </source>
</evidence>
<dbReference type="AlphaFoldDB" id="A0A0H5D3Y8"/>
<reference evidence="2" key="1">
    <citation type="submission" date="2015-05" db="EMBL/GenBank/DDBJ databases">
        <authorList>
            <person name="Rodrigo-Torres Lidia"/>
            <person name="Arahal R.David."/>
        </authorList>
    </citation>
    <scope>NUCLEOTIDE SEQUENCE [LARGE SCALE GENOMIC DNA]</scope>
    <source>
        <strain evidence="2">CECT 7321</strain>
    </source>
</reference>
<organism evidence="1 2">
    <name type="scientific">Phaeobacter italicus</name>
    <dbReference type="NCBI Taxonomy" id="481446"/>
    <lineage>
        <taxon>Bacteria</taxon>
        <taxon>Pseudomonadati</taxon>
        <taxon>Pseudomonadota</taxon>
        <taxon>Alphaproteobacteria</taxon>
        <taxon>Rhodobacterales</taxon>
        <taxon>Roseobacteraceae</taxon>
        <taxon>Phaeobacter</taxon>
    </lineage>
</organism>
<keyword evidence="2" id="KW-1185">Reference proteome</keyword>
<dbReference type="RefSeq" id="WP_050673812.1">
    <property type="nucleotide sequence ID" value="NZ_CVRL01000035.1"/>
</dbReference>
<gene>
    <name evidence="1" type="ORF">NIT7321_02797</name>
</gene>
<sequence>MYEKLASGYATKFVQEHPDLGVVTTWMGSPKSRDAVSAFRSSVLSKKPGRVASRLSKLVRPAFKSVQVAQWDKSMKAVFAVRLLSSDETDVLDINIDERKFFSERSVVLSDLVFTARSGECSEQLSVSANISHHALSRLLERGAATPETLKTDVLEVLQQVRALRNLFSLGINHGLTKINGETTYDMILPYKNGGLVVRTVRIGAEKRSFFSSPLPVFSIRTYLDETKLRAREHERMAGFRLSRASMLSREDVEYTLAWLQGNAEETLASRRFDLP</sequence>
<evidence type="ECO:0000313" key="1">
    <source>
        <dbReference type="EMBL" id="CRL11927.1"/>
    </source>
</evidence>
<protein>
    <submittedName>
        <fullName evidence="1">Uncharacterized protein</fullName>
    </submittedName>
</protein>
<name>A0A0H5D3Y8_9RHOB</name>
<accession>A0A0H5D3Y8</accession>
<dbReference type="Proteomes" id="UP000043764">
    <property type="component" value="Unassembled WGS sequence"/>
</dbReference>
<dbReference type="EMBL" id="CVRL01000035">
    <property type="protein sequence ID" value="CRL11927.1"/>
    <property type="molecule type" value="Genomic_DNA"/>
</dbReference>